<comment type="similarity">
    <text evidence="3">Belongs to the krueppel C2H2-type zinc-finger protein family.</text>
</comment>
<feature type="domain" description="KRAB" evidence="16">
    <location>
        <begin position="14"/>
        <end position="85"/>
    </location>
</feature>
<dbReference type="PROSITE" id="PS50157">
    <property type="entry name" value="ZINC_FINGER_C2H2_2"/>
    <property type="match status" value="6"/>
</dbReference>
<evidence type="ECO:0000256" key="12">
    <source>
        <dbReference type="ARBA" id="ARBA00069085"/>
    </source>
</evidence>
<dbReference type="InterPro" id="IPR036236">
    <property type="entry name" value="Znf_C2H2_sf"/>
</dbReference>
<dbReference type="FunFam" id="3.30.160.60:FF:000151">
    <property type="entry name" value="Zinc finger and SCAN domain-containing 21"/>
    <property type="match status" value="3"/>
</dbReference>
<keyword evidence="5" id="KW-0677">Repeat</keyword>
<evidence type="ECO:0000259" key="15">
    <source>
        <dbReference type="PROSITE" id="PS50157"/>
    </source>
</evidence>
<dbReference type="AlphaFoldDB" id="A0A8J6FZ94"/>
<keyword evidence="8" id="KW-0805">Transcription regulation</keyword>
<evidence type="ECO:0000313" key="18">
    <source>
        <dbReference type="Proteomes" id="UP000710432"/>
    </source>
</evidence>
<protein>
    <recommendedName>
        <fullName evidence="12">Zinc finger protein 786</fullName>
    </recommendedName>
</protein>
<dbReference type="GO" id="GO:0005634">
    <property type="term" value="C:nucleus"/>
    <property type="evidence" value="ECO:0007669"/>
    <property type="project" value="UniProtKB-SubCell"/>
</dbReference>
<dbReference type="CDD" id="cd07765">
    <property type="entry name" value="KRAB_A-box"/>
    <property type="match status" value="1"/>
</dbReference>
<keyword evidence="9" id="KW-0238">DNA-binding</keyword>
<gene>
    <name evidence="17" type="ORF">LTLLF_197145</name>
</gene>
<keyword evidence="11" id="KW-0539">Nucleus</keyword>
<dbReference type="GO" id="GO:0000981">
    <property type="term" value="F:DNA-binding transcription factor activity, RNA polymerase II-specific"/>
    <property type="evidence" value="ECO:0007669"/>
    <property type="project" value="TreeGrafter"/>
</dbReference>
<comment type="function">
    <text evidence="1">May be involved in transcriptional regulation.</text>
</comment>
<sequence length="333" mass="38569">MTVSVKCLSLQLTLTFEDVAIYFSEQEWQHLEAWQKELYKHVMRTNYETLVSLDCGLPKPELISWIELGREFFGSWGEEQKPEKGIRSPVDGVQSRLCKLREHLRVHSGERPFQCPECDKSFRLKGMLKAHQRTHSKERPFSCGECGKGFTRQSKLTEHFRVHSGERPFQCLECDRSFRLKGQLLSHQRLHTGERPFQCQECGKSYRVKADMKAHQLLHSGRMPFSCQCGKGFAKQSKLMEHMRTHTGEKPFQCPKCDKSFRLKSQLLSHQGLHTGRQRIGQNQQKRPSRNASGQKNHQDIAKIIGYTRDPSTPKSQQEAVMKDRATPLFPTL</sequence>
<evidence type="ECO:0000256" key="8">
    <source>
        <dbReference type="ARBA" id="ARBA00023015"/>
    </source>
</evidence>
<keyword evidence="4" id="KW-0479">Metal-binding</keyword>
<name>A0A8J6FZ94_MICOH</name>
<feature type="domain" description="C2H2-type" evidence="15">
    <location>
        <begin position="141"/>
        <end position="168"/>
    </location>
</feature>
<dbReference type="Proteomes" id="UP000710432">
    <property type="component" value="Unassembled WGS sequence"/>
</dbReference>
<evidence type="ECO:0000259" key="16">
    <source>
        <dbReference type="PROSITE" id="PS50805"/>
    </source>
</evidence>
<dbReference type="SMART" id="SM00349">
    <property type="entry name" value="KRAB"/>
    <property type="match status" value="1"/>
</dbReference>
<comment type="subcellular location">
    <subcellularLocation>
        <location evidence="2">Nucleus</location>
    </subcellularLocation>
</comment>
<reference evidence="17" key="1">
    <citation type="submission" date="2020-03" db="EMBL/GenBank/DDBJ databases">
        <title>Studies in the Genomics of Life Span.</title>
        <authorList>
            <person name="Glass D."/>
        </authorList>
    </citation>
    <scope>NUCLEOTIDE SEQUENCE</scope>
    <source>
        <strain evidence="17">LTLLF</strain>
        <tissue evidence="17">Muscle</tissue>
    </source>
</reference>
<evidence type="ECO:0000256" key="13">
    <source>
        <dbReference type="PROSITE-ProRule" id="PRU00042"/>
    </source>
</evidence>
<dbReference type="Pfam" id="PF00096">
    <property type="entry name" value="zf-C2H2"/>
    <property type="match status" value="4"/>
</dbReference>
<dbReference type="InterPro" id="IPR001909">
    <property type="entry name" value="KRAB"/>
</dbReference>
<evidence type="ECO:0000256" key="2">
    <source>
        <dbReference type="ARBA" id="ARBA00004123"/>
    </source>
</evidence>
<dbReference type="PROSITE" id="PS00028">
    <property type="entry name" value="ZINC_FINGER_C2H2_1"/>
    <property type="match status" value="5"/>
</dbReference>
<comment type="caution">
    <text evidence="17">The sequence shown here is derived from an EMBL/GenBank/DDBJ whole genome shotgun (WGS) entry which is preliminary data.</text>
</comment>
<dbReference type="Pfam" id="PF01352">
    <property type="entry name" value="KRAB"/>
    <property type="match status" value="1"/>
</dbReference>
<dbReference type="EMBL" id="JAATJU010026662">
    <property type="protein sequence ID" value="KAH0501379.1"/>
    <property type="molecule type" value="Genomic_DNA"/>
</dbReference>
<dbReference type="Pfam" id="PF13465">
    <property type="entry name" value="zf-H2C2_2"/>
    <property type="match status" value="1"/>
</dbReference>
<evidence type="ECO:0000256" key="5">
    <source>
        <dbReference type="ARBA" id="ARBA00022737"/>
    </source>
</evidence>
<dbReference type="PANTHER" id="PTHR24409:SF331">
    <property type="entry name" value="ZINC FINGER PROTEIN 322A"/>
    <property type="match status" value="1"/>
</dbReference>
<feature type="domain" description="C2H2-type" evidence="15">
    <location>
        <begin position="225"/>
        <end position="251"/>
    </location>
</feature>
<evidence type="ECO:0000256" key="10">
    <source>
        <dbReference type="ARBA" id="ARBA00023163"/>
    </source>
</evidence>
<dbReference type="FunFam" id="3.30.160.60:FF:001385">
    <property type="entry name" value="zinc finger protein 774"/>
    <property type="match status" value="1"/>
</dbReference>
<evidence type="ECO:0000256" key="6">
    <source>
        <dbReference type="ARBA" id="ARBA00022771"/>
    </source>
</evidence>
<dbReference type="FunFam" id="3.30.160.60:FF:000562">
    <property type="entry name" value="Zinc finger protein 786"/>
    <property type="match status" value="2"/>
</dbReference>
<evidence type="ECO:0000256" key="3">
    <source>
        <dbReference type="ARBA" id="ARBA00006991"/>
    </source>
</evidence>
<keyword evidence="7" id="KW-0862">Zinc</keyword>
<evidence type="ECO:0000256" key="14">
    <source>
        <dbReference type="SAM" id="MobiDB-lite"/>
    </source>
</evidence>
<dbReference type="Gene3D" id="3.30.160.60">
    <property type="entry name" value="Classic Zinc Finger"/>
    <property type="match status" value="6"/>
</dbReference>
<evidence type="ECO:0000256" key="7">
    <source>
        <dbReference type="ARBA" id="ARBA00022833"/>
    </source>
</evidence>
<feature type="domain" description="C2H2-type" evidence="15">
    <location>
        <begin position="113"/>
        <end position="140"/>
    </location>
</feature>
<evidence type="ECO:0000256" key="1">
    <source>
        <dbReference type="ARBA" id="ARBA00003767"/>
    </source>
</evidence>
<accession>A0A8J6FZ94</accession>
<dbReference type="InterPro" id="IPR013087">
    <property type="entry name" value="Znf_C2H2_type"/>
</dbReference>
<feature type="compositionally biased region" description="Polar residues" evidence="14">
    <location>
        <begin position="310"/>
        <end position="319"/>
    </location>
</feature>
<dbReference type="GO" id="GO:0008270">
    <property type="term" value="F:zinc ion binding"/>
    <property type="evidence" value="ECO:0007669"/>
    <property type="project" value="UniProtKB-KW"/>
</dbReference>
<dbReference type="Gene3D" id="6.10.140.140">
    <property type="match status" value="1"/>
</dbReference>
<evidence type="ECO:0000313" key="17">
    <source>
        <dbReference type="EMBL" id="KAH0501379.1"/>
    </source>
</evidence>
<dbReference type="SUPFAM" id="SSF109640">
    <property type="entry name" value="KRAB domain (Kruppel-associated box)"/>
    <property type="match status" value="1"/>
</dbReference>
<dbReference type="GO" id="GO:0000977">
    <property type="term" value="F:RNA polymerase II transcription regulatory region sequence-specific DNA binding"/>
    <property type="evidence" value="ECO:0007669"/>
    <property type="project" value="TreeGrafter"/>
</dbReference>
<evidence type="ECO:0000256" key="9">
    <source>
        <dbReference type="ARBA" id="ARBA00023125"/>
    </source>
</evidence>
<keyword evidence="10" id="KW-0804">Transcription</keyword>
<feature type="domain" description="C2H2-type" evidence="15">
    <location>
        <begin position="252"/>
        <end position="279"/>
    </location>
</feature>
<dbReference type="SMART" id="SM00355">
    <property type="entry name" value="ZnF_C2H2"/>
    <property type="match status" value="6"/>
</dbReference>
<feature type="domain" description="C2H2-type" evidence="15">
    <location>
        <begin position="197"/>
        <end position="224"/>
    </location>
</feature>
<evidence type="ECO:0000256" key="4">
    <source>
        <dbReference type="ARBA" id="ARBA00022723"/>
    </source>
</evidence>
<feature type="compositionally biased region" description="Polar residues" evidence="14">
    <location>
        <begin position="280"/>
        <end position="296"/>
    </location>
</feature>
<feature type="region of interest" description="Disordered" evidence="14">
    <location>
        <begin position="270"/>
        <end position="333"/>
    </location>
</feature>
<organism evidence="17 18">
    <name type="scientific">Microtus ochrogaster</name>
    <name type="common">Prairie vole</name>
    <dbReference type="NCBI Taxonomy" id="79684"/>
    <lineage>
        <taxon>Eukaryota</taxon>
        <taxon>Metazoa</taxon>
        <taxon>Chordata</taxon>
        <taxon>Craniata</taxon>
        <taxon>Vertebrata</taxon>
        <taxon>Euteleostomi</taxon>
        <taxon>Mammalia</taxon>
        <taxon>Eutheria</taxon>
        <taxon>Euarchontoglires</taxon>
        <taxon>Glires</taxon>
        <taxon>Rodentia</taxon>
        <taxon>Myomorpha</taxon>
        <taxon>Muroidea</taxon>
        <taxon>Cricetidae</taxon>
        <taxon>Arvicolinae</taxon>
        <taxon>Microtus</taxon>
    </lineage>
</organism>
<proteinExistence type="inferred from homology"/>
<dbReference type="SUPFAM" id="SSF57667">
    <property type="entry name" value="beta-beta-alpha zinc fingers"/>
    <property type="match status" value="3"/>
</dbReference>
<dbReference type="PANTHER" id="PTHR24409">
    <property type="entry name" value="ZINC FINGER PROTEIN 142"/>
    <property type="match status" value="1"/>
</dbReference>
<evidence type="ECO:0000256" key="11">
    <source>
        <dbReference type="ARBA" id="ARBA00023242"/>
    </source>
</evidence>
<keyword evidence="6 13" id="KW-0863">Zinc-finger</keyword>
<dbReference type="InterPro" id="IPR036051">
    <property type="entry name" value="KRAB_dom_sf"/>
</dbReference>
<dbReference type="PROSITE" id="PS50805">
    <property type="entry name" value="KRAB"/>
    <property type="match status" value="1"/>
</dbReference>
<feature type="domain" description="C2H2-type" evidence="15">
    <location>
        <begin position="169"/>
        <end position="196"/>
    </location>
</feature>